<keyword evidence="2" id="KW-1185">Reference proteome</keyword>
<evidence type="ECO:0000313" key="2">
    <source>
        <dbReference type="Proteomes" id="UP000271098"/>
    </source>
</evidence>
<dbReference type="AlphaFoldDB" id="A0A183EPF6"/>
<reference evidence="3" key="1">
    <citation type="submission" date="2016-06" db="UniProtKB">
        <authorList>
            <consortium name="WormBaseParasite"/>
        </authorList>
    </citation>
    <scope>IDENTIFICATION</scope>
</reference>
<gene>
    <name evidence="1" type="ORF">GPUH_LOCUS22846</name>
</gene>
<sequence length="72" mass="7996">MVLDIREIMQLIAGLHKCCGHEWQIDTAKIDGRIGGDGCGPALTYITTELQHQRYQQTSLNDYATASVAHHT</sequence>
<dbReference type="WBParaSite" id="GPUH_0002287401-mRNA-1">
    <property type="protein sequence ID" value="GPUH_0002287401-mRNA-1"/>
    <property type="gene ID" value="GPUH_0002287401"/>
</dbReference>
<accession>A0A183EPF6</accession>
<proteinExistence type="predicted"/>
<dbReference type="Proteomes" id="UP000271098">
    <property type="component" value="Unassembled WGS sequence"/>
</dbReference>
<reference evidence="1 2" key="2">
    <citation type="submission" date="2018-11" db="EMBL/GenBank/DDBJ databases">
        <authorList>
            <consortium name="Pathogen Informatics"/>
        </authorList>
    </citation>
    <scope>NUCLEOTIDE SEQUENCE [LARGE SCALE GENOMIC DNA]</scope>
</reference>
<dbReference type="EMBL" id="UYRT01096124">
    <property type="protein sequence ID" value="VDN40627.1"/>
    <property type="molecule type" value="Genomic_DNA"/>
</dbReference>
<organism evidence="3">
    <name type="scientific">Gongylonema pulchrum</name>
    <dbReference type="NCBI Taxonomy" id="637853"/>
    <lineage>
        <taxon>Eukaryota</taxon>
        <taxon>Metazoa</taxon>
        <taxon>Ecdysozoa</taxon>
        <taxon>Nematoda</taxon>
        <taxon>Chromadorea</taxon>
        <taxon>Rhabditida</taxon>
        <taxon>Spirurina</taxon>
        <taxon>Spiruromorpha</taxon>
        <taxon>Spiruroidea</taxon>
        <taxon>Gongylonematidae</taxon>
        <taxon>Gongylonema</taxon>
    </lineage>
</organism>
<evidence type="ECO:0000313" key="3">
    <source>
        <dbReference type="WBParaSite" id="GPUH_0002287401-mRNA-1"/>
    </source>
</evidence>
<name>A0A183EPF6_9BILA</name>
<evidence type="ECO:0000313" key="1">
    <source>
        <dbReference type="EMBL" id="VDN40627.1"/>
    </source>
</evidence>
<protein>
    <submittedName>
        <fullName evidence="3">Reverse transcriptase domain-containing protein</fullName>
    </submittedName>
</protein>